<feature type="compositionally biased region" description="Low complexity" evidence="3">
    <location>
        <begin position="161"/>
        <end position="173"/>
    </location>
</feature>
<dbReference type="InterPro" id="IPR019398">
    <property type="entry name" value="Pre-rRNA_process_TSR2"/>
</dbReference>
<dbReference type="AlphaFoldDB" id="A0A176VDE0"/>
<evidence type="ECO:0000313" key="6">
    <source>
        <dbReference type="Proteomes" id="UP000077202"/>
    </source>
</evidence>
<dbReference type="Proteomes" id="UP001162541">
    <property type="component" value="Chromosome 1"/>
</dbReference>
<evidence type="ECO:0008006" key="8">
    <source>
        <dbReference type="Google" id="ProtNLM"/>
    </source>
</evidence>
<comment type="similarity">
    <text evidence="1">Belongs to the TSR2 family.</text>
</comment>
<dbReference type="Proteomes" id="UP000077202">
    <property type="component" value="Unassembled WGS sequence"/>
</dbReference>
<dbReference type="Pfam" id="PF10273">
    <property type="entry name" value="WGG"/>
    <property type="match status" value="1"/>
</dbReference>
<feature type="region of interest" description="Disordered" evidence="3">
    <location>
        <begin position="121"/>
        <end position="203"/>
    </location>
</feature>
<gene>
    <name evidence="5" type="ORF">AXG93_1923s1530</name>
    <name evidence="4" type="ORF">Mp_1g04590</name>
</gene>
<reference evidence="4" key="2">
    <citation type="journal article" date="2019" name="Curr. Biol.">
        <title>Chromatin organization in early land plants reveals an ancestral association between H3K27me3, transposons, and constitutive heterochromatin.</title>
        <authorList>
            <person name="Montgomery S.A."/>
            <person name="Tanizawa Y."/>
            <person name="Galik B."/>
            <person name="Wang N."/>
            <person name="Ito T."/>
            <person name="Mochizuki T."/>
            <person name="Akimcheva S."/>
            <person name="Bowman J."/>
            <person name="Cognat V."/>
            <person name="Drouard L."/>
            <person name="Ekker H."/>
            <person name="Houng S."/>
            <person name="Kohchi T."/>
            <person name="Lin S."/>
            <person name="Liu L.D."/>
            <person name="Nakamura Y."/>
            <person name="Valeeva L.R."/>
            <person name="Shakirov E.V."/>
            <person name="Shippen D.E."/>
            <person name="Wei W."/>
            <person name="Yagura M."/>
            <person name="Yamaoka S."/>
            <person name="Yamato K.T."/>
            <person name="Liu C."/>
            <person name="Berger F."/>
        </authorList>
    </citation>
    <scope>NUCLEOTIDE SEQUENCE [LARGE SCALE GENOMIC DNA]</scope>
    <source>
        <strain evidence="4">Tak-1</strain>
    </source>
</reference>
<organism evidence="5 6">
    <name type="scientific">Marchantia polymorpha subsp. ruderalis</name>
    <dbReference type="NCBI Taxonomy" id="1480154"/>
    <lineage>
        <taxon>Eukaryota</taxon>
        <taxon>Viridiplantae</taxon>
        <taxon>Streptophyta</taxon>
        <taxon>Embryophyta</taxon>
        <taxon>Marchantiophyta</taxon>
        <taxon>Marchantiopsida</taxon>
        <taxon>Marchantiidae</taxon>
        <taxon>Marchantiales</taxon>
        <taxon>Marchantiaceae</taxon>
        <taxon>Marchantia</taxon>
    </lineage>
</organism>
<dbReference type="EMBL" id="LVLJ01004028">
    <property type="protein sequence ID" value="OAE18597.1"/>
    <property type="molecule type" value="Genomic_DNA"/>
</dbReference>
<name>A0A176VDE0_MARPO</name>
<reference evidence="5 6" key="1">
    <citation type="submission" date="2016-03" db="EMBL/GenBank/DDBJ databases">
        <title>Mechanisms controlling the formation of the plant cell surface in tip-growing cells are functionally conserved among land plants.</title>
        <authorList>
            <person name="Honkanen S."/>
            <person name="Jones V.A."/>
            <person name="Morieri G."/>
            <person name="Champion C."/>
            <person name="Hetherington A.J."/>
            <person name="Kelly S."/>
            <person name="Saint-Marcoux D."/>
            <person name="Proust H."/>
            <person name="Prescott H."/>
            <person name="Dolan L."/>
        </authorList>
    </citation>
    <scope>NUCLEOTIDE SEQUENCE [LARGE SCALE GENOMIC DNA]</scope>
    <source>
        <strain evidence="6">cv. Tak-1 and cv. Tak-2</strain>
        <tissue evidence="5">Whole gametophyte</tissue>
    </source>
</reference>
<accession>A0A176VDE0</accession>
<keyword evidence="2" id="KW-0698">rRNA processing</keyword>
<dbReference type="GO" id="GO:0006364">
    <property type="term" value="P:rRNA processing"/>
    <property type="evidence" value="ECO:0007669"/>
    <property type="project" value="UniProtKB-KW"/>
</dbReference>
<evidence type="ECO:0000256" key="3">
    <source>
        <dbReference type="SAM" id="MobiDB-lite"/>
    </source>
</evidence>
<sequence>MWAPLTKEAADILGKGIFECMSRWTALQLAIQNGWGGQSSNEKCQQMYTEILSFFTCSKEQRYIDEMEDLLEQFMVENFHVEIEDGSVFEVSEQLFIVHEECVNGNFENVKQMFATASGSGAAKSKELPTQEGENPPALSGASSSGEDDDEMEDMEDDILPASAPSAASSRAPKVVQSNLTQEEMADGWQEAPARTRRRSAAR</sequence>
<proteinExistence type="inferred from homology"/>
<evidence type="ECO:0000313" key="4">
    <source>
        <dbReference type="EMBL" id="BBM97298.1"/>
    </source>
</evidence>
<evidence type="ECO:0000313" key="7">
    <source>
        <dbReference type="Proteomes" id="UP001162541"/>
    </source>
</evidence>
<keyword evidence="6" id="KW-1185">Reference proteome</keyword>
<reference evidence="7" key="3">
    <citation type="journal article" date="2020" name="Curr. Biol.">
        <title>Chromatin organization in early land plants reveals an ancestral association between H3K27me3, transposons, and constitutive heterochromatin.</title>
        <authorList>
            <person name="Montgomery S.A."/>
            <person name="Tanizawa Y."/>
            <person name="Galik B."/>
            <person name="Wang N."/>
            <person name="Ito T."/>
            <person name="Mochizuki T."/>
            <person name="Akimcheva S."/>
            <person name="Bowman J.L."/>
            <person name="Cognat V."/>
            <person name="Marechal-Drouard L."/>
            <person name="Ekker H."/>
            <person name="Hong S.F."/>
            <person name="Kohchi T."/>
            <person name="Lin S.S."/>
            <person name="Liu L.D."/>
            <person name="Nakamura Y."/>
            <person name="Valeeva L.R."/>
            <person name="Shakirov E.V."/>
            <person name="Shippen D.E."/>
            <person name="Wei W.L."/>
            <person name="Yagura M."/>
            <person name="Yamaoka S."/>
            <person name="Yamato K.T."/>
            <person name="Liu C."/>
            <person name="Berger F."/>
        </authorList>
    </citation>
    <scope>NUCLEOTIDE SEQUENCE [LARGE SCALE GENOMIC DNA]</scope>
    <source>
        <strain evidence="7">Tak-1</strain>
    </source>
</reference>
<protein>
    <recommendedName>
        <fullName evidence="8">Pre-rRNA-processing protein TSR2 homolog</fullName>
    </recommendedName>
</protein>
<dbReference type="EMBL" id="AP019866">
    <property type="protein sequence ID" value="BBM97298.1"/>
    <property type="molecule type" value="Genomic_DNA"/>
</dbReference>
<evidence type="ECO:0000256" key="2">
    <source>
        <dbReference type="ARBA" id="ARBA00022552"/>
    </source>
</evidence>
<evidence type="ECO:0000256" key="1">
    <source>
        <dbReference type="ARBA" id="ARBA00006524"/>
    </source>
</evidence>
<feature type="compositionally biased region" description="Acidic residues" evidence="3">
    <location>
        <begin position="146"/>
        <end position="159"/>
    </location>
</feature>
<evidence type="ECO:0000313" key="5">
    <source>
        <dbReference type="EMBL" id="OAE18597.1"/>
    </source>
</evidence>
<dbReference type="PANTHER" id="PTHR21250">
    <property type="entry name" value="PRE-RRNA-PROCESSING PROTEIN TSR2 HOMOLOG"/>
    <property type="match status" value="1"/>
</dbReference>